<feature type="chain" id="PRO_5038584963" description="SGNH hydrolase-type esterase domain-containing protein" evidence="1">
    <location>
        <begin position="29"/>
        <end position="275"/>
    </location>
</feature>
<name>A0A9D1X345_9FIRM</name>
<gene>
    <name evidence="2" type="ORF">H9849_02935</name>
</gene>
<sequence>MKKNAMAKAAATLMAAVILAGSGSVAQAAENVDTQDNISLWVGDSRTVLIYQDLDMKAPNGKAYRDKARVSGGYLYLTYRDCYAARGSGYDLAVKAMTKAVKVVGKEGRQNVVLSSGLNDLYKTEVNPFSTKVKGKKVTASPEVLAKKYWKLYKKNLIKKYPEDRFYITSLNPVYCPLYYRGNSVTNDKVIRFNKKLKSLIAKSSFTNVSYVDTYKYIFKKQGLLHKKSAYRYALKYRTTNVRYMRESSSYQLHYSDKVNKMVYNYVNQFIGQDE</sequence>
<dbReference type="InterPro" id="IPR036514">
    <property type="entry name" value="SGNH_hydro_sf"/>
</dbReference>
<evidence type="ECO:0000313" key="3">
    <source>
        <dbReference type="Proteomes" id="UP000886805"/>
    </source>
</evidence>
<dbReference type="SUPFAM" id="SSF52266">
    <property type="entry name" value="SGNH hydrolase"/>
    <property type="match status" value="1"/>
</dbReference>
<feature type="signal peptide" evidence="1">
    <location>
        <begin position="1"/>
        <end position="28"/>
    </location>
</feature>
<dbReference type="Gene3D" id="3.40.50.1110">
    <property type="entry name" value="SGNH hydrolase"/>
    <property type="match status" value="1"/>
</dbReference>
<evidence type="ECO:0000256" key="1">
    <source>
        <dbReference type="SAM" id="SignalP"/>
    </source>
</evidence>
<proteinExistence type="predicted"/>
<accession>A0A9D1X345</accession>
<reference evidence="2" key="1">
    <citation type="journal article" date="2021" name="PeerJ">
        <title>Extensive microbial diversity within the chicken gut microbiome revealed by metagenomics and culture.</title>
        <authorList>
            <person name="Gilroy R."/>
            <person name="Ravi A."/>
            <person name="Getino M."/>
            <person name="Pursley I."/>
            <person name="Horton D.L."/>
            <person name="Alikhan N.F."/>
            <person name="Baker D."/>
            <person name="Gharbi K."/>
            <person name="Hall N."/>
            <person name="Watson M."/>
            <person name="Adriaenssens E.M."/>
            <person name="Foster-Nyarko E."/>
            <person name="Jarju S."/>
            <person name="Secka A."/>
            <person name="Antonio M."/>
            <person name="Oren A."/>
            <person name="Chaudhuri R.R."/>
            <person name="La Ragione R."/>
            <person name="Hildebrand F."/>
            <person name="Pallen M.J."/>
        </authorList>
    </citation>
    <scope>NUCLEOTIDE SEQUENCE</scope>
    <source>
        <strain evidence="2">ChiSxjej3B15-1167</strain>
    </source>
</reference>
<reference evidence="2" key="2">
    <citation type="submission" date="2021-04" db="EMBL/GenBank/DDBJ databases">
        <authorList>
            <person name="Gilroy R."/>
        </authorList>
    </citation>
    <scope>NUCLEOTIDE SEQUENCE</scope>
    <source>
        <strain evidence="2">ChiSxjej3B15-1167</strain>
    </source>
</reference>
<comment type="caution">
    <text evidence="2">The sequence shown here is derived from an EMBL/GenBank/DDBJ whole genome shotgun (WGS) entry which is preliminary data.</text>
</comment>
<evidence type="ECO:0000313" key="2">
    <source>
        <dbReference type="EMBL" id="HIX71958.1"/>
    </source>
</evidence>
<dbReference type="Proteomes" id="UP000886805">
    <property type="component" value="Unassembled WGS sequence"/>
</dbReference>
<keyword evidence="1" id="KW-0732">Signal</keyword>
<dbReference type="AlphaFoldDB" id="A0A9D1X345"/>
<organism evidence="2 3">
    <name type="scientific">Candidatus Anaerobutyricum stercoripullorum</name>
    <dbReference type="NCBI Taxonomy" id="2838456"/>
    <lineage>
        <taxon>Bacteria</taxon>
        <taxon>Bacillati</taxon>
        <taxon>Bacillota</taxon>
        <taxon>Clostridia</taxon>
        <taxon>Lachnospirales</taxon>
        <taxon>Lachnospiraceae</taxon>
        <taxon>Anaerobutyricum</taxon>
    </lineage>
</organism>
<protein>
    <recommendedName>
        <fullName evidence="4">SGNH hydrolase-type esterase domain-containing protein</fullName>
    </recommendedName>
</protein>
<evidence type="ECO:0008006" key="4">
    <source>
        <dbReference type="Google" id="ProtNLM"/>
    </source>
</evidence>
<dbReference type="EMBL" id="DXEQ01000087">
    <property type="protein sequence ID" value="HIX71958.1"/>
    <property type="molecule type" value="Genomic_DNA"/>
</dbReference>